<dbReference type="SMART" id="SM01321">
    <property type="entry name" value="Y1_Tnp"/>
    <property type="match status" value="1"/>
</dbReference>
<name>A0A286AA82_9SPHI</name>
<dbReference type="SUPFAM" id="SSF143422">
    <property type="entry name" value="Transposase IS200-like"/>
    <property type="match status" value="1"/>
</dbReference>
<feature type="domain" description="Transposase IS200-like" evidence="1">
    <location>
        <begin position="18"/>
        <end position="173"/>
    </location>
</feature>
<dbReference type="GO" id="GO:0006313">
    <property type="term" value="P:DNA transposition"/>
    <property type="evidence" value="ECO:0007669"/>
    <property type="project" value="InterPro"/>
</dbReference>
<evidence type="ECO:0000313" key="2">
    <source>
        <dbReference type="EMBL" id="SOD18826.1"/>
    </source>
</evidence>
<dbReference type="RefSeq" id="WP_097133115.1">
    <property type="nucleotide sequence ID" value="NZ_OCMT01000003.1"/>
</dbReference>
<sequence>MHQSFNRHSIRLRGYDYSQEGLYFITINCQDRAHRFGKIVNGQMLLNDAGRQAQICWLAIPEHFTNVVLHEFVVMPNHVHGIIEINAPAVGANHHLPLYDINLSNGIRANHDLPLRHGTSQTIGSMVRGFKIGVTKWFITNYNIKNIWQRNYYEHIIRDENAYQNISNYIENNPLNSQKDKFHH</sequence>
<evidence type="ECO:0000313" key="3">
    <source>
        <dbReference type="Proteomes" id="UP000219281"/>
    </source>
</evidence>
<dbReference type="InterPro" id="IPR052715">
    <property type="entry name" value="RAYT_transposase"/>
</dbReference>
<dbReference type="PANTHER" id="PTHR36966:SF1">
    <property type="entry name" value="REP-ASSOCIATED TYROSINE TRANSPOSASE"/>
    <property type="match status" value="1"/>
</dbReference>
<dbReference type="InterPro" id="IPR036515">
    <property type="entry name" value="Transposase_17_sf"/>
</dbReference>
<keyword evidence="3" id="KW-1185">Reference proteome</keyword>
<proteinExistence type="predicted"/>
<organism evidence="2 3">
    <name type="scientific">Pedobacter xixiisoli</name>
    <dbReference type="NCBI Taxonomy" id="1476464"/>
    <lineage>
        <taxon>Bacteria</taxon>
        <taxon>Pseudomonadati</taxon>
        <taxon>Bacteroidota</taxon>
        <taxon>Sphingobacteriia</taxon>
        <taxon>Sphingobacteriales</taxon>
        <taxon>Sphingobacteriaceae</taxon>
        <taxon>Pedobacter</taxon>
    </lineage>
</organism>
<dbReference type="GO" id="GO:0004803">
    <property type="term" value="F:transposase activity"/>
    <property type="evidence" value="ECO:0007669"/>
    <property type="project" value="InterPro"/>
</dbReference>
<dbReference type="EMBL" id="OCMT01000003">
    <property type="protein sequence ID" value="SOD18826.1"/>
    <property type="molecule type" value="Genomic_DNA"/>
</dbReference>
<dbReference type="InterPro" id="IPR002686">
    <property type="entry name" value="Transposase_17"/>
</dbReference>
<dbReference type="Proteomes" id="UP000219281">
    <property type="component" value="Unassembled WGS sequence"/>
</dbReference>
<evidence type="ECO:0000259" key="1">
    <source>
        <dbReference type="SMART" id="SM01321"/>
    </source>
</evidence>
<dbReference type="GO" id="GO:0043565">
    <property type="term" value="F:sequence-specific DNA binding"/>
    <property type="evidence" value="ECO:0007669"/>
    <property type="project" value="TreeGrafter"/>
</dbReference>
<dbReference type="AlphaFoldDB" id="A0A286AA82"/>
<accession>A0A286AA82</accession>
<dbReference type="PANTHER" id="PTHR36966">
    <property type="entry name" value="REP-ASSOCIATED TYROSINE TRANSPOSASE"/>
    <property type="match status" value="1"/>
</dbReference>
<reference evidence="3" key="1">
    <citation type="submission" date="2017-09" db="EMBL/GenBank/DDBJ databases">
        <authorList>
            <person name="Varghese N."/>
            <person name="Submissions S."/>
        </authorList>
    </citation>
    <scope>NUCLEOTIDE SEQUENCE [LARGE SCALE GENOMIC DNA]</scope>
    <source>
        <strain evidence="3">CGMCC 1.12803</strain>
    </source>
</reference>
<dbReference type="Gene3D" id="3.30.70.1290">
    <property type="entry name" value="Transposase IS200-like"/>
    <property type="match status" value="1"/>
</dbReference>
<gene>
    <name evidence="2" type="ORF">SAMN06297358_3205</name>
</gene>
<protein>
    <submittedName>
        <fullName evidence="2">REP element-mobilizing transposase RayT</fullName>
    </submittedName>
</protein>
<dbReference type="OrthoDB" id="9794403at2"/>